<feature type="compositionally biased region" description="Basic and acidic residues" evidence="7">
    <location>
        <begin position="561"/>
        <end position="572"/>
    </location>
</feature>
<evidence type="ECO:0000259" key="8">
    <source>
        <dbReference type="Pfam" id="PF05285"/>
    </source>
</evidence>
<feature type="region of interest" description="Disordered" evidence="7">
    <location>
        <begin position="218"/>
        <end position="238"/>
    </location>
</feature>
<evidence type="ECO:0000256" key="5">
    <source>
        <dbReference type="ARBA" id="ARBA00023242"/>
    </source>
</evidence>
<keyword evidence="3 6" id="KW-0690">Ribosome biogenesis</keyword>
<evidence type="ECO:0000256" key="7">
    <source>
        <dbReference type="SAM" id="MobiDB-lite"/>
    </source>
</evidence>
<dbReference type="GO" id="GO:0005730">
    <property type="term" value="C:nucleolus"/>
    <property type="evidence" value="ECO:0007669"/>
    <property type="project" value="UniProtKB-SubCell"/>
</dbReference>
<organism evidence="10 11">
    <name type="scientific">Gracilariopsis chorda</name>
    <dbReference type="NCBI Taxonomy" id="448386"/>
    <lineage>
        <taxon>Eukaryota</taxon>
        <taxon>Rhodophyta</taxon>
        <taxon>Florideophyceae</taxon>
        <taxon>Rhodymeniophycidae</taxon>
        <taxon>Gracilariales</taxon>
        <taxon>Gracilariaceae</taxon>
        <taxon>Gracilariopsis</taxon>
    </lineage>
</organism>
<dbReference type="SUPFAM" id="SSF48371">
    <property type="entry name" value="ARM repeat"/>
    <property type="match status" value="1"/>
</dbReference>
<evidence type="ECO:0000259" key="9">
    <source>
        <dbReference type="Pfam" id="PF08158"/>
    </source>
</evidence>
<dbReference type="InterPro" id="IPR012977">
    <property type="entry name" value="SDA1_N"/>
</dbReference>
<dbReference type="STRING" id="448386.A0A2V3IE29"/>
<feature type="compositionally biased region" description="Basic and acidic residues" evidence="7">
    <location>
        <begin position="638"/>
        <end position="663"/>
    </location>
</feature>
<feature type="domain" description="SDA1 N-terminal" evidence="9">
    <location>
        <begin position="54"/>
        <end position="449"/>
    </location>
</feature>
<protein>
    <recommendedName>
        <fullName evidence="6">Protein SDA1</fullName>
    </recommendedName>
</protein>
<keyword evidence="4 6" id="KW-0653">Protein transport</keyword>
<dbReference type="PANTHER" id="PTHR12730">
    <property type="entry name" value="HSDA/SDA1-RELATED"/>
    <property type="match status" value="1"/>
</dbReference>
<dbReference type="Proteomes" id="UP000247409">
    <property type="component" value="Unassembled WGS sequence"/>
</dbReference>
<evidence type="ECO:0000256" key="2">
    <source>
        <dbReference type="ARBA" id="ARBA00022448"/>
    </source>
</evidence>
<comment type="function">
    <text evidence="6">Required for 60S pre-ribosomal subunits export to the cytoplasm.</text>
</comment>
<comment type="similarity">
    <text evidence="1 6">Belongs to the SDA1 family.</text>
</comment>
<name>A0A2V3IE29_9FLOR</name>
<dbReference type="AlphaFoldDB" id="A0A2V3IE29"/>
<dbReference type="PANTHER" id="PTHR12730:SF0">
    <property type="entry name" value="PROTEIN SDA1 HOMOLOG"/>
    <property type="match status" value="1"/>
</dbReference>
<accession>A0A2V3IE29</accession>
<reference evidence="10 11" key="1">
    <citation type="journal article" date="2018" name="Mol. Biol. Evol.">
        <title>Analysis of the draft genome of the red seaweed Gracilariopsis chorda provides insights into genome size evolution in Rhodophyta.</title>
        <authorList>
            <person name="Lee J."/>
            <person name="Yang E.C."/>
            <person name="Graf L."/>
            <person name="Yang J.H."/>
            <person name="Qiu H."/>
            <person name="Zel Zion U."/>
            <person name="Chan C.X."/>
            <person name="Stephens T.G."/>
            <person name="Weber A.P.M."/>
            <person name="Boo G.H."/>
            <person name="Boo S.M."/>
            <person name="Kim K.M."/>
            <person name="Shin Y."/>
            <person name="Jung M."/>
            <person name="Lee S.J."/>
            <person name="Yim H.S."/>
            <person name="Lee J.H."/>
            <person name="Bhattacharya D."/>
            <person name="Yoon H.S."/>
        </authorList>
    </citation>
    <scope>NUCLEOTIDE SEQUENCE [LARGE SCALE GENOMIC DNA]</scope>
    <source>
        <strain evidence="10 11">SKKU-2015</strain>
        <tissue evidence="10">Whole body</tissue>
    </source>
</reference>
<proteinExistence type="inferred from homology"/>
<feature type="compositionally biased region" description="Acidic residues" evidence="7">
    <location>
        <begin position="550"/>
        <end position="560"/>
    </location>
</feature>
<feature type="compositionally biased region" description="Basic residues" evidence="7">
    <location>
        <begin position="671"/>
        <end position="692"/>
    </location>
</feature>
<dbReference type="GO" id="GO:0015031">
    <property type="term" value="P:protein transport"/>
    <property type="evidence" value="ECO:0007669"/>
    <property type="project" value="UniProtKB-KW"/>
</dbReference>
<feature type="domain" description="SDA1 middle" evidence="8">
    <location>
        <begin position="515"/>
        <end position="650"/>
    </location>
</feature>
<dbReference type="Pfam" id="PF08158">
    <property type="entry name" value="SDA1_HEAT"/>
    <property type="match status" value="1"/>
</dbReference>
<evidence type="ECO:0000313" key="10">
    <source>
        <dbReference type="EMBL" id="PXF40317.1"/>
    </source>
</evidence>
<feature type="region of interest" description="Disordered" evidence="7">
    <location>
        <begin position="622"/>
        <end position="708"/>
    </location>
</feature>
<dbReference type="EMBL" id="NBIV01000313">
    <property type="protein sequence ID" value="PXF40317.1"/>
    <property type="molecule type" value="Genomic_DNA"/>
</dbReference>
<feature type="compositionally biased region" description="Acidic residues" evidence="7">
    <location>
        <begin position="515"/>
        <end position="526"/>
    </location>
</feature>
<feature type="region of interest" description="Disordered" evidence="7">
    <location>
        <begin position="515"/>
        <end position="589"/>
    </location>
</feature>
<feature type="compositionally biased region" description="Acidic residues" evidence="7">
    <location>
        <begin position="221"/>
        <end position="231"/>
    </location>
</feature>
<comment type="subcellular location">
    <subcellularLocation>
        <location evidence="6">Nucleus</location>
        <location evidence="6">Nucleolus</location>
    </subcellularLocation>
</comment>
<comment type="caution">
    <text evidence="10">The sequence shown here is derived from an EMBL/GenBank/DDBJ whole genome shotgun (WGS) entry which is preliminary data.</text>
</comment>
<keyword evidence="11" id="KW-1185">Reference proteome</keyword>
<dbReference type="InterPro" id="IPR016024">
    <property type="entry name" value="ARM-type_fold"/>
</dbReference>
<keyword evidence="2 6" id="KW-0813">Transport</keyword>
<evidence type="ECO:0000256" key="3">
    <source>
        <dbReference type="ARBA" id="ARBA00022517"/>
    </source>
</evidence>
<keyword evidence="5 6" id="KW-0539">Nucleus</keyword>
<evidence type="ECO:0000256" key="1">
    <source>
        <dbReference type="ARBA" id="ARBA00005783"/>
    </source>
</evidence>
<evidence type="ECO:0000313" key="11">
    <source>
        <dbReference type="Proteomes" id="UP000247409"/>
    </source>
</evidence>
<evidence type="ECO:0000256" key="4">
    <source>
        <dbReference type="ARBA" id="ARBA00022927"/>
    </source>
</evidence>
<dbReference type="InterPro" id="IPR027312">
    <property type="entry name" value="Sda1"/>
</dbReference>
<dbReference type="GO" id="GO:0042273">
    <property type="term" value="P:ribosomal large subunit biogenesis"/>
    <property type="evidence" value="ECO:0007669"/>
    <property type="project" value="UniProtKB-UniRule"/>
</dbReference>
<sequence length="708" mass="80414">MDVDLMILQERCRKDPLSYEDDFVSQRRHFDALLSAANLRPSDANPRLAEVASFMGSVAHCYGNEGIAIATDITTFLGEYGQAMNPELRRSLVRLLCLLRARGTADPTTVIPLFFRLLSCNDKVLRRMLHGHIVSDVKKIQNSGDSSRKVLQTFLFSMVQDPSETLVKRSLHVLVDLFRKRIWNDPKCANMIATACFHEAMPVAIIASRFILNSESKENTEDWDDESDEEGLSTARKTIDGQKASDMWKAYNMTGKKSTRKKKKMERVINRLTRVKSSAHSRAISESNPGHPSLEAMMLINDPQEFTERLFKDLQTRRKRESYENRLIFVNLISRLVGTHELILFSFYPFLQRYLQPAQPEVTRVLAYLTQACHDKVPSDVLHPILRGLADTFVSERSSPPSVAAGINTIRAICSRVPLAILDEENECKAEREQESALLEDLVQYKTSKDKGIMMAARSLISLYREVHPGLLQKKDRGRAGAEAVQKGRESHAKAYGTHLYAIGVEGIELLNEADSEGDQDEMDSDADSKPQPESAENDEQVEDLHKDDDVVDGGAESEEERSCEVDERKEDTQEDDEKGEKESGNRLDAMQILSNEDFERIRLRRAAKAIGESARVLNAGEAVNPDDLQGPVRRERRTLEERMESVLKGREGREKFGKRAEKGGGSTNKQKLKKKSNAMVIHKRRRKNKQLSRRDKQLAKRRKRDYR</sequence>
<gene>
    <name evidence="10" type="ORF">BWQ96_09973</name>
</gene>
<dbReference type="InterPro" id="IPR007949">
    <property type="entry name" value="SDA1_MD"/>
</dbReference>
<evidence type="ECO:0000256" key="6">
    <source>
        <dbReference type="RuleBase" id="RU365057"/>
    </source>
</evidence>
<dbReference type="GO" id="GO:0000055">
    <property type="term" value="P:ribosomal large subunit export from nucleus"/>
    <property type="evidence" value="ECO:0007669"/>
    <property type="project" value="UniProtKB-UniRule"/>
</dbReference>
<dbReference type="OrthoDB" id="3677at2759"/>
<dbReference type="Pfam" id="PF05285">
    <property type="entry name" value="SDA1_dom"/>
    <property type="match status" value="1"/>
</dbReference>